<dbReference type="InterPro" id="IPR030802">
    <property type="entry name" value="Permease_MalE"/>
</dbReference>
<accession>A0A1H1D546</accession>
<sequence length="285" mass="29716">MTQSVAHGGEPAKRPSYWSIISKNFSSTVVDSIRTIGRSVRMLILSVVALVTDTVRGRLQWKEALNQIWYMIGVTTVPGVLIAVPFGIVISIQVGNIISQLGADSLSGATGGLAVITQGAPIATGLLLAGAGASAIAADLGARTIREETDAMRVMGINPLNRLVVPRLLAAWIVAPLLNILVIAVGTLAGYLVAVGGQGVTPGAYWLSFGSFAHPVDVWISLIKSVIFGTVIAIIGCQRGLEARGGSRGVADAVNATVVLSFVVIFALNLLITQVTTMFFPMQVG</sequence>
<dbReference type="Proteomes" id="UP000183053">
    <property type="component" value="Unassembled WGS sequence"/>
</dbReference>
<keyword evidence="3" id="KW-1185">Reference proteome</keyword>
<dbReference type="EMBL" id="FNLF01000002">
    <property type="protein sequence ID" value="SDQ71530.1"/>
    <property type="molecule type" value="Genomic_DNA"/>
</dbReference>
<organism evidence="2 3">
    <name type="scientific">Tsukamurella pulmonis</name>
    <dbReference type="NCBI Taxonomy" id="47312"/>
    <lineage>
        <taxon>Bacteria</taxon>
        <taxon>Bacillati</taxon>
        <taxon>Actinomycetota</taxon>
        <taxon>Actinomycetes</taxon>
        <taxon>Mycobacteriales</taxon>
        <taxon>Tsukamurellaceae</taxon>
        <taxon>Tsukamurella</taxon>
    </lineage>
</organism>
<dbReference type="RefSeq" id="WP_068566397.1">
    <property type="nucleotide sequence ID" value="NZ_AP025457.1"/>
</dbReference>
<dbReference type="OrthoDB" id="5243306at2"/>
<evidence type="ECO:0000313" key="3">
    <source>
        <dbReference type="Proteomes" id="UP000183053"/>
    </source>
</evidence>
<feature type="transmembrane region" description="Helical" evidence="1">
    <location>
        <begin position="249"/>
        <end position="272"/>
    </location>
</feature>
<dbReference type="Pfam" id="PF02405">
    <property type="entry name" value="MlaE"/>
    <property type="match status" value="1"/>
</dbReference>
<feature type="transmembrane region" description="Helical" evidence="1">
    <location>
        <begin position="216"/>
        <end position="237"/>
    </location>
</feature>
<dbReference type="GO" id="GO:0043190">
    <property type="term" value="C:ATP-binding cassette (ABC) transporter complex"/>
    <property type="evidence" value="ECO:0007669"/>
    <property type="project" value="InterPro"/>
</dbReference>
<protein>
    <submittedName>
        <fullName evidence="2">Phospholipid/cholesterol/gamma-HCH transport system permease protein</fullName>
    </submittedName>
</protein>
<feature type="transmembrane region" description="Helical" evidence="1">
    <location>
        <begin position="112"/>
        <end position="138"/>
    </location>
</feature>
<name>A0A1H1D546_9ACTN</name>
<gene>
    <name evidence="2" type="ORF">SAMN04489765_1545</name>
</gene>
<feature type="transmembrane region" description="Helical" evidence="1">
    <location>
        <begin position="68"/>
        <end position="92"/>
    </location>
</feature>
<feature type="transmembrane region" description="Helical" evidence="1">
    <location>
        <begin position="169"/>
        <end position="196"/>
    </location>
</feature>
<keyword evidence="1" id="KW-0812">Transmembrane</keyword>
<keyword evidence="1" id="KW-0472">Membrane</keyword>
<dbReference type="PANTHER" id="PTHR30188">
    <property type="entry name" value="ABC TRANSPORTER PERMEASE PROTEIN-RELATED"/>
    <property type="match status" value="1"/>
</dbReference>
<proteinExistence type="predicted"/>
<dbReference type="PANTHER" id="PTHR30188:SF4">
    <property type="entry name" value="PROTEIN TRIGALACTOSYLDIACYLGLYCEROL 1, CHLOROPLASTIC"/>
    <property type="match status" value="1"/>
</dbReference>
<keyword evidence="1" id="KW-1133">Transmembrane helix</keyword>
<dbReference type="GO" id="GO:0005548">
    <property type="term" value="F:phospholipid transporter activity"/>
    <property type="evidence" value="ECO:0007669"/>
    <property type="project" value="TreeGrafter"/>
</dbReference>
<evidence type="ECO:0000256" key="1">
    <source>
        <dbReference type="SAM" id="Phobius"/>
    </source>
</evidence>
<dbReference type="STRING" id="47312.SAMN04489765_1545"/>
<dbReference type="AlphaFoldDB" id="A0A1H1D546"/>
<evidence type="ECO:0000313" key="2">
    <source>
        <dbReference type="EMBL" id="SDQ71530.1"/>
    </source>
</evidence>
<reference evidence="3" key="1">
    <citation type="submission" date="2016-10" db="EMBL/GenBank/DDBJ databases">
        <authorList>
            <person name="Varghese N."/>
            <person name="Submissions S."/>
        </authorList>
    </citation>
    <scope>NUCLEOTIDE SEQUENCE [LARGE SCALE GENOMIC DNA]</scope>
    <source>
        <strain evidence="3">DSM 44142</strain>
    </source>
</reference>